<dbReference type="CDD" id="cd00009">
    <property type="entry name" value="AAA"/>
    <property type="match status" value="2"/>
</dbReference>
<dbReference type="SUPFAM" id="SSF52540">
    <property type="entry name" value="P-loop containing nucleoside triphosphate hydrolases"/>
    <property type="match status" value="3"/>
</dbReference>
<sequence length="621" mass="69019">MQGVESQEDPEEALNAVIAETNSLLGLREVKEHFLDLRDSVQLHRVQGADPRQERFHIIFQGNPGTGKTTVARLYAKLLRALNVLESDTVKETSGAQLASIGPQKTREMLRSIGITNNDSDDDLTSGNIFFSSPGLRPRHSRPSGGVLFVDEAYQLTAPHVSNGGRQALDIILTDMENNIGKLVVIFAGYNEELEAFFGHNRGLKSRIPYTLHFEDFGEKELLSILQTRIRERFNGRMVVEGGLDGKYMRVAVRRLSRARGTKGFGNARAAEILLQQIHRRQARRLKTHLNPTSNLIFFFSMEDLVGPSPSHVRRHSVAWVELQKLTGLDAVKKSIEATIDSIEWNYERELEEDEPIAFSLNRVFVGSPGTGKTTVARLYGQILADLGLLSNGTVVIKKPPDFIGDAVGKLEANTKAILASTEGKVLIIDEAYMLDPGDSTRQQESYKSAVLDTLVGEVQSVPGDDRCVILLGYEDKLQAMFQNANPGLPGRFATDDPFYFDDFSPEQLRQVLREKMRKQNLHYAPEALEVATDVLNRARLRPTFSNGTGKTTAARHMGKLFYNMGLLSTDAVVEYSAADLIGQHVGHTVPKAREQLKRALGKVLLIDAAYRLMESGKTHQ</sequence>
<name>A0ABR3SAS3_9PEZI</name>
<evidence type="ECO:0000256" key="2">
    <source>
        <dbReference type="ARBA" id="ARBA00022741"/>
    </source>
</evidence>
<dbReference type="InterPro" id="IPR003959">
    <property type="entry name" value="ATPase_AAA_core"/>
</dbReference>
<dbReference type="InterPro" id="IPR003593">
    <property type="entry name" value="AAA+_ATPase"/>
</dbReference>
<dbReference type="PANTHER" id="PTHR43392">
    <property type="entry name" value="AAA-TYPE ATPASE FAMILY PROTEIN / ANKYRIN REPEAT FAMILY PROTEIN"/>
    <property type="match status" value="1"/>
</dbReference>
<evidence type="ECO:0000256" key="1">
    <source>
        <dbReference type="ARBA" id="ARBA00010378"/>
    </source>
</evidence>
<dbReference type="EMBL" id="JAJVDC020000391">
    <property type="protein sequence ID" value="KAL1614404.1"/>
    <property type="molecule type" value="Genomic_DNA"/>
</dbReference>
<reference evidence="5 6" key="1">
    <citation type="submission" date="2024-02" db="EMBL/GenBank/DDBJ databases">
        <title>De novo assembly and annotation of 12 fungi associated with fruit tree decline syndrome in Ontario, Canada.</title>
        <authorList>
            <person name="Sulman M."/>
            <person name="Ellouze W."/>
            <person name="Ilyukhin E."/>
        </authorList>
    </citation>
    <scope>NUCLEOTIDE SEQUENCE [LARGE SCALE GENOMIC DNA]</scope>
    <source>
        <strain evidence="5 6">M1-105</strain>
    </source>
</reference>
<dbReference type="PRINTS" id="PR00819">
    <property type="entry name" value="CBXCFQXSUPER"/>
</dbReference>
<feature type="domain" description="AAA+ ATPase" evidence="4">
    <location>
        <begin position="360"/>
        <end position="505"/>
    </location>
</feature>
<dbReference type="PANTHER" id="PTHR43392:SF2">
    <property type="entry name" value="AAA-TYPE ATPASE FAMILY PROTEIN _ ANKYRIN REPEAT FAMILY PROTEIN"/>
    <property type="match status" value="1"/>
</dbReference>
<evidence type="ECO:0000256" key="3">
    <source>
        <dbReference type="ARBA" id="ARBA00022840"/>
    </source>
</evidence>
<dbReference type="InterPro" id="IPR027417">
    <property type="entry name" value="P-loop_NTPase"/>
</dbReference>
<dbReference type="InterPro" id="IPR050773">
    <property type="entry name" value="CbxX/CfxQ_RuBisCO_ESX"/>
</dbReference>
<feature type="domain" description="AAA+ ATPase" evidence="4">
    <location>
        <begin position="54"/>
        <end position="218"/>
    </location>
</feature>
<gene>
    <name evidence="5" type="ORF">SLS56_012107</name>
</gene>
<dbReference type="Pfam" id="PF00004">
    <property type="entry name" value="AAA"/>
    <property type="match status" value="2"/>
</dbReference>
<dbReference type="Gene3D" id="1.10.8.60">
    <property type="match status" value="2"/>
</dbReference>
<accession>A0ABR3SAS3</accession>
<comment type="caution">
    <text evidence="5">The sequence shown here is derived from an EMBL/GenBank/DDBJ whole genome shotgun (WGS) entry which is preliminary data.</text>
</comment>
<protein>
    <recommendedName>
        <fullName evidence="4">AAA+ ATPase domain-containing protein</fullName>
    </recommendedName>
</protein>
<keyword evidence="2" id="KW-0547">Nucleotide-binding</keyword>
<dbReference type="SMART" id="SM00382">
    <property type="entry name" value="AAA"/>
    <property type="match status" value="2"/>
</dbReference>
<keyword evidence="3" id="KW-0067">ATP-binding</keyword>
<dbReference type="InterPro" id="IPR041627">
    <property type="entry name" value="AAA_lid_6"/>
</dbReference>
<evidence type="ECO:0000313" key="6">
    <source>
        <dbReference type="Proteomes" id="UP001521116"/>
    </source>
</evidence>
<proteinExistence type="inferred from homology"/>
<dbReference type="Proteomes" id="UP001521116">
    <property type="component" value="Unassembled WGS sequence"/>
</dbReference>
<dbReference type="Gene3D" id="3.40.50.300">
    <property type="entry name" value="P-loop containing nucleotide triphosphate hydrolases"/>
    <property type="match status" value="3"/>
</dbReference>
<comment type="similarity">
    <text evidence="1">Belongs to the CbxX/CfxQ family.</text>
</comment>
<organism evidence="5 6">
    <name type="scientific">Neofusicoccum ribis</name>
    <dbReference type="NCBI Taxonomy" id="45134"/>
    <lineage>
        <taxon>Eukaryota</taxon>
        <taxon>Fungi</taxon>
        <taxon>Dikarya</taxon>
        <taxon>Ascomycota</taxon>
        <taxon>Pezizomycotina</taxon>
        <taxon>Dothideomycetes</taxon>
        <taxon>Dothideomycetes incertae sedis</taxon>
        <taxon>Botryosphaeriales</taxon>
        <taxon>Botryosphaeriaceae</taxon>
        <taxon>Neofusicoccum</taxon>
    </lineage>
</organism>
<evidence type="ECO:0000313" key="5">
    <source>
        <dbReference type="EMBL" id="KAL1614404.1"/>
    </source>
</evidence>
<dbReference type="Pfam" id="PF17866">
    <property type="entry name" value="AAA_lid_6"/>
    <property type="match status" value="1"/>
</dbReference>
<keyword evidence="6" id="KW-1185">Reference proteome</keyword>
<dbReference type="InterPro" id="IPR000641">
    <property type="entry name" value="CbxX/CfxQ"/>
</dbReference>
<evidence type="ECO:0000259" key="4">
    <source>
        <dbReference type="SMART" id="SM00382"/>
    </source>
</evidence>